<proteinExistence type="predicted"/>
<feature type="compositionally biased region" description="Polar residues" evidence="1">
    <location>
        <begin position="1"/>
        <end position="10"/>
    </location>
</feature>
<dbReference type="KEGG" id="pbar:105426679"/>
<keyword evidence="2" id="KW-1185">Reference proteome</keyword>
<gene>
    <name evidence="3" type="primary">LOC105426679</name>
</gene>
<evidence type="ECO:0000256" key="1">
    <source>
        <dbReference type="SAM" id="MobiDB-lite"/>
    </source>
</evidence>
<dbReference type="RefSeq" id="XP_011636309.1">
    <property type="nucleotide sequence ID" value="XM_011638007.1"/>
</dbReference>
<feature type="region of interest" description="Disordered" evidence="1">
    <location>
        <begin position="1"/>
        <end position="32"/>
    </location>
</feature>
<feature type="compositionally biased region" description="Basic and acidic residues" evidence="1">
    <location>
        <begin position="18"/>
        <end position="32"/>
    </location>
</feature>
<protein>
    <submittedName>
        <fullName evidence="3">Uncharacterized protein LOC105426679</fullName>
    </submittedName>
</protein>
<sequence length="175" mass="20442">MNQTKAIPNKQTKRALQHCREEAKQTDSSRNRHAEELAERLINIEPRLSNISLQQYATALRFAADFEKQRTPENFDVEKFYDLVRQFPYFPTHPPPGTFYIKKKFKPNSQFWGQISRPQVNDTIPMYISRDLLPYLVPVKAFRSAHPNPPPHLQPDPIDMLAITNFLLQLEQLGI</sequence>
<dbReference type="GeneID" id="105426679"/>
<organism evidence="2 3">
    <name type="scientific">Pogonomyrmex barbatus</name>
    <name type="common">red harvester ant</name>
    <dbReference type="NCBI Taxonomy" id="144034"/>
    <lineage>
        <taxon>Eukaryota</taxon>
        <taxon>Metazoa</taxon>
        <taxon>Ecdysozoa</taxon>
        <taxon>Arthropoda</taxon>
        <taxon>Hexapoda</taxon>
        <taxon>Insecta</taxon>
        <taxon>Pterygota</taxon>
        <taxon>Neoptera</taxon>
        <taxon>Endopterygota</taxon>
        <taxon>Hymenoptera</taxon>
        <taxon>Apocrita</taxon>
        <taxon>Aculeata</taxon>
        <taxon>Formicoidea</taxon>
        <taxon>Formicidae</taxon>
        <taxon>Myrmicinae</taxon>
        <taxon>Pogonomyrmex</taxon>
    </lineage>
</organism>
<accession>A0A6I9W7L0</accession>
<evidence type="ECO:0000313" key="2">
    <source>
        <dbReference type="Proteomes" id="UP000504615"/>
    </source>
</evidence>
<name>A0A6I9W7L0_9HYME</name>
<reference evidence="3" key="1">
    <citation type="submission" date="2025-08" db="UniProtKB">
        <authorList>
            <consortium name="RefSeq"/>
        </authorList>
    </citation>
    <scope>IDENTIFICATION</scope>
</reference>
<evidence type="ECO:0000313" key="3">
    <source>
        <dbReference type="RefSeq" id="XP_011636309.1"/>
    </source>
</evidence>
<dbReference type="AlphaFoldDB" id="A0A6I9W7L0"/>
<dbReference type="Proteomes" id="UP000504615">
    <property type="component" value="Unplaced"/>
</dbReference>